<reference evidence="1" key="1">
    <citation type="submission" date="2014-09" db="EMBL/GenBank/DDBJ databases">
        <authorList>
            <person name="Magalhaes I.L.F."/>
            <person name="Oliveira U."/>
            <person name="Santos F.R."/>
            <person name="Vidigal T.H.D.A."/>
            <person name="Brescovit A.D."/>
            <person name="Santos A.J."/>
        </authorList>
    </citation>
    <scope>NUCLEOTIDE SEQUENCE</scope>
    <source>
        <tissue evidence="1">Shoot tissue taken approximately 20 cm above the soil surface</tissue>
    </source>
</reference>
<evidence type="ECO:0000313" key="1">
    <source>
        <dbReference type="EMBL" id="JAD41832.1"/>
    </source>
</evidence>
<sequence>MPVILRVDSFVNQPSSSWT</sequence>
<dbReference type="AlphaFoldDB" id="A0A0A9A459"/>
<organism evidence="1">
    <name type="scientific">Arundo donax</name>
    <name type="common">Giant reed</name>
    <name type="synonym">Donax arundinaceus</name>
    <dbReference type="NCBI Taxonomy" id="35708"/>
    <lineage>
        <taxon>Eukaryota</taxon>
        <taxon>Viridiplantae</taxon>
        <taxon>Streptophyta</taxon>
        <taxon>Embryophyta</taxon>
        <taxon>Tracheophyta</taxon>
        <taxon>Spermatophyta</taxon>
        <taxon>Magnoliopsida</taxon>
        <taxon>Liliopsida</taxon>
        <taxon>Poales</taxon>
        <taxon>Poaceae</taxon>
        <taxon>PACMAD clade</taxon>
        <taxon>Arundinoideae</taxon>
        <taxon>Arundineae</taxon>
        <taxon>Arundo</taxon>
    </lineage>
</organism>
<name>A0A0A9A459_ARUDO</name>
<accession>A0A0A9A459</accession>
<dbReference type="EMBL" id="GBRH01256063">
    <property type="protein sequence ID" value="JAD41832.1"/>
    <property type="molecule type" value="Transcribed_RNA"/>
</dbReference>
<proteinExistence type="predicted"/>
<protein>
    <submittedName>
        <fullName evidence="1">Uncharacterized protein</fullName>
    </submittedName>
</protein>
<reference evidence="1" key="2">
    <citation type="journal article" date="2015" name="Data Brief">
        <title>Shoot transcriptome of the giant reed, Arundo donax.</title>
        <authorList>
            <person name="Barrero R.A."/>
            <person name="Guerrero F.D."/>
            <person name="Moolhuijzen P."/>
            <person name="Goolsby J.A."/>
            <person name="Tidwell J."/>
            <person name="Bellgard S.E."/>
            <person name="Bellgard M.I."/>
        </authorList>
    </citation>
    <scope>NUCLEOTIDE SEQUENCE</scope>
    <source>
        <tissue evidence="1">Shoot tissue taken approximately 20 cm above the soil surface</tissue>
    </source>
</reference>